<dbReference type="PANTHER" id="PTHR42801">
    <property type="entry name" value="THIOREDOXIN-DEPENDENT PEROXIDE REDUCTASE"/>
    <property type="match status" value="1"/>
</dbReference>
<protein>
    <recommendedName>
        <fullName evidence="2">thioredoxin-dependent peroxiredoxin</fullName>
        <ecNumber evidence="2">1.11.1.24</ecNumber>
    </recommendedName>
    <alternativeName>
        <fullName evidence="8">Thioredoxin peroxidase</fullName>
    </alternativeName>
    <alternativeName>
        <fullName evidence="10">Thioredoxin-dependent peroxiredoxin Bcp</fullName>
    </alternativeName>
</protein>
<dbReference type="SUPFAM" id="SSF52833">
    <property type="entry name" value="Thioredoxin-like"/>
    <property type="match status" value="1"/>
</dbReference>
<dbReference type="PROSITE" id="PS51352">
    <property type="entry name" value="THIOREDOXIN_2"/>
    <property type="match status" value="1"/>
</dbReference>
<evidence type="ECO:0000313" key="14">
    <source>
        <dbReference type="EMBL" id="GFO61215.1"/>
    </source>
</evidence>
<dbReference type="CDD" id="cd02970">
    <property type="entry name" value="PRX_like2"/>
    <property type="match status" value="1"/>
</dbReference>
<evidence type="ECO:0000256" key="8">
    <source>
        <dbReference type="ARBA" id="ARBA00032824"/>
    </source>
</evidence>
<comment type="function">
    <text evidence="1">Thiol-specific peroxidase that catalyzes the reduction of hydrogen peroxide and organic hydroperoxides to water and alcohols, respectively. Plays a role in cell protection against oxidative stress by detoxifying peroxides and as sensor of hydrogen peroxide-mediated signaling events.</text>
</comment>
<comment type="similarity">
    <text evidence="9">Belongs to the peroxiredoxin family. BCP/PrxQ subfamily.</text>
</comment>
<accession>A0A6V8MMD7</accession>
<dbReference type="InterPro" id="IPR036249">
    <property type="entry name" value="Thioredoxin-like_sf"/>
</dbReference>
<dbReference type="GO" id="GO:0045454">
    <property type="term" value="P:cell redox homeostasis"/>
    <property type="evidence" value="ECO:0007669"/>
    <property type="project" value="TreeGrafter"/>
</dbReference>
<keyword evidence="3" id="KW-0575">Peroxidase</keyword>
<evidence type="ECO:0000256" key="4">
    <source>
        <dbReference type="ARBA" id="ARBA00022862"/>
    </source>
</evidence>
<evidence type="ECO:0000256" key="6">
    <source>
        <dbReference type="ARBA" id="ARBA00023157"/>
    </source>
</evidence>
<dbReference type="PANTHER" id="PTHR42801:SF7">
    <property type="entry name" value="SLL1159 PROTEIN"/>
    <property type="match status" value="1"/>
</dbReference>
<dbReference type="GO" id="GO:0008379">
    <property type="term" value="F:thioredoxin peroxidase activity"/>
    <property type="evidence" value="ECO:0007669"/>
    <property type="project" value="TreeGrafter"/>
</dbReference>
<evidence type="ECO:0000256" key="2">
    <source>
        <dbReference type="ARBA" id="ARBA00013017"/>
    </source>
</evidence>
<dbReference type="Pfam" id="PF00578">
    <property type="entry name" value="AhpC-TSA"/>
    <property type="match status" value="1"/>
</dbReference>
<dbReference type="Gene3D" id="3.40.30.10">
    <property type="entry name" value="Glutaredoxin"/>
    <property type="match status" value="1"/>
</dbReference>
<keyword evidence="6" id="KW-1015">Disulfide bond</keyword>
<dbReference type="Proteomes" id="UP000556026">
    <property type="component" value="Unassembled WGS sequence"/>
</dbReference>
<feature type="domain" description="Thioredoxin" evidence="13">
    <location>
        <begin position="44"/>
        <end position="217"/>
    </location>
</feature>
<keyword evidence="4" id="KW-0049">Antioxidant</keyword>
<organism evidence="14 15">
    <name type="scientific">Geomonas silvestris</name>
    <dbReference type="NCBI Taxonomy" id="2740184"/>
    <lineage>
        <taxon>Bacteria</taxon>
        <taxon>Pseudomonadati</taxon>
        <taxon>Thermodesulfobacteriota</taxon>
        <taxon>Desulfuromonadia</taxon>
        <taxon>Geobacterales</taxon>
        <taxon>Geobacteraceae</taxon>
        <taxon>Geomonas</taxon>
    </lineage>
</organism>
<comment type="catalytic activity">
    <reaction evidence="11">
        <text>a hydroperoxide + [thioredoxin]-dithiol = an alcohol + [thioredoxin]-disulfide + H2O</text>
        <dbReference type="Rhea" id="RHEA:62620"/>
        <dbReference type="Rhea" id="RHEA-COMP:10698"/>
        <dbReference type="Rhea" id="RHEA-COMP:10700"/>
        <dbReference type="ChEBI" id="CHEBI:15377"/>
        <dbReference type="ChEBI" id="CHEBI:29950"/>
        <dbReference type="ChEBI" id="CHEBI:30879"/>
        <dbReference type="ChEBI" id="CHEBI:35924"/>
        <dbReference type="ChEBI" id="CHEBI:50058"/>
        <dbReference type="EC" id="1.11.1.24"/>
    </reaction>
</comment>
<evidence type="ECO:0000259" key="13">
    <source>
        <dbReference type="PROSITE" id="PS51352"/>
    </source>
</evidence>
<proteinExistence type="inferred from homology"/>
<feature type="region of interest" description="Disordered" evidence="12">
    <location>
        <begin position="1"/>
        <end position="24"/>
    </location>
</feature>
<reference evidence="15" key="1">
    <citation type="submission" date="2020-06" db="EMBL/GenBank/DDBJ databases">
        <title>Draft genomic sequence of Geomonas sp. Red330.</title>
        <authorList>
            <person name="Itoh H."/>
            <person name="Zhenxing X."/>
            <person name="Ushijima N."/>
            <person name="Masuda Y."/>
            <person name="Shiratori Y."/>
            <person name="Senoo K."/>
        </authorList>
    </citation>
    <scope>NUCLEOTIDE SEQUENCE [LARGE SCALE GENOMIC DNA]</scope>
    <source>
        <strain evidence="15">Red330</strain>
    </source>
</reference>
<evidence type="ECO:0000256" key="7">
    <source>
        <dbReference type="ARBA" id="ARBA00023284"/>
    </source>
</evidence>
<evidence type="ECO:0000256" key="12">
    <source>
        <dbReference type="SAM" id="MobiDB-lite"/>
    </source>
</evidence>
<dbReference type="InterPro" id="IPR013766">
    <property type="entry name" value="Thioredoxin_domain"/>
</dbReference>
<gene>
    <name evidence="14" type="ORF">GMST_35400</name>
</gene>
<dbReference type="AlphaFoldDB" id="A0A6V8MMD7"/>
<dbReference type="InterPro" id="IPR000866">
    <property type="entry name" value="AhpC/TSA"/>
</dbReference>
<evidence type="ECO:0000256" key="11">
    <source>
        <dbReference type="ARBA" id="ARBA00049091"/>
    </source>
</evidence>
<sequence>MEPELRTQIEELERSLPPLPPEQSQQLEEAARQLALSGIAERVLKAGGQAPDFTLPNAVGRPTNLEHALARGPVLVTFYRGIWCPYCSLQLRAYQKILPEIMRLGGSLIAISPQSPDKSQATLLKNFLMYEVLSDQGNQVARQFGLVYQVPEALRPIYTSLGTDLPAYNGDDSWELPIPGTFLIGRDRRILLSYADSDPRNRLEPSAIVEALEVVAEHGGKS</sequence>
<name>A0A6V8MMD7_9BACT</name>
<evidence type="ECO:0000256" key="3">
    <source>
        <dbReference type="ARBA" id="ARBA00022559"/>
    </source>
</evidence>
<evidence type="ECO:0000313" key="15">
    <source>
        <dbReference type="Proteomes" id="UP000556026"/>
    </source>
</evidence>
<evidence type="ECO:0000256" key="9">
    <source>
        <dbReference type="ARBA" id="ARBA00038489"/>
    </source>
</evidence>
<dbReference type="InterPro" id="IPR050924">
    <property type="entry name" value="Peroxiredoxin_BCP/PrxQ"/>
</dbReference>
<keyword evidence="15" id="KW-1185">Reference proteome</keyword>
<dbReference type="GO" id="GO:0005737">
    <property type="term" value="C:cytoplasm"/>
    <property type="evidence" value="ECO:0007669"/>
    <property type="project" value="TreeGrafter"/>
</dbReference>
<evidence type="ECO:0000256" key="1">
    <source>
        <dbReference type="ARBA" id="ARBA00003330"/>
    </source>
</evidence>
<dbReference type="RefSeq" id="WP_183356008.1">
    <property type="nucleotide sequence ID" value="NZ_BLXX01000012.1"/>
</dbReference>
<keyword evidence="7" id="KW-0676">Redox-active center</keyword>
<keyword evidence="5" id="KW-0560">Oxidoreductase</keyword>
<dbReference type="EC" id="1.11.1.24" evidence="2"/>
<dbReference type="EMBL" id="BLXX01000012">
    <property type="protein sequence ID" value="GFO61215.1"/>
    <property type="molecule type" value="Genomic_DNA"/>
</dbReference>
<dbReference type="GO" id="GO:0034599">
    <property type="term" value="P:cellular response to oxidative stress"/>
    <property type="evidence" value="ECO:0007669"/>
    <property type="project" value="TreeGrafter"/>
</dbReference>
<feature type="compositionally biased region" description="Basic and acidic residues" evidence="12">
    <location>
        <begin position="1"/>
        <end position="14"/>
    </location>
</feature>
<evidence type="ECO:0000256" key="5">
    <source>
        <dbReference type="ARBA" id="ARBA00023002"/>
    </source>
</evidence>
<evidence type="ECO:0000256" key="10">
    <source>
        <dbReference type="ARBA" id="ARBA00042639"/>
    </source>
</evidence>
<comment type="caution">
    <text evidence="14">The sequence shown here is derived from an EMBL/GenBank/DDBJ whole genome shotgun (WGS) entry which is preliminary data.</text>
</comment>